<accession>A0ABY2QTE5</accession>
<evidence type="ECO:0000259" key="5">
    <source>
        <dbReference type="Pfam" id="PF04586"/>
    </source>
</evidence>
<dbReference type="InterPro" id="IPR024455">
    <property type="entry name" value="Phage_capsid"/>
</dbReference>
<organism evidence="7 8">
    <name type="scientific">Rhizobium rhizophilum</name>
    <dbReference type="NCBI Taxonomy" id="1850373"/>
    <lineage>
        <taxon>Bacteria</taxon>
        <taxon>Pseudomonadati</taxon>
        <taxon>Pseudomonadota</taxon>
        <taxon>Alphaproteobacteria</taxon>
        <taxon>Hyphomicrobiales</taxon>
        <taxon>Rhizobiaceae</taxon>
        <taxon>Rhizobium/Agrobacterium group</taxon>
        <taxon>Rhizobium</taxon>
    </lineage>
</organism>
<dbReference type="InterPro" id="IPR054613">
    <property type="entry name" value="Peptidase_S78_dom"/>
</dbReference>
<dbReference type="NCBIfam" id="TIGR01554">
    <property type="entry name" value="major_cap_HK97"/>
    <property type="match status" value="1"/>
</dbReference>
<evidence type="ECO:0000256" key="1">
    <source>
        <dbReference type="ARBA" id="ARBA00004328"/>
    </source>
</evidence>
<dbReference type="EMBL" id="STGT01000003">
    <property type="protein sequence ID" value="THV13739.1"/>
    <property type="molecule type" value="Genomic_DNA"/>
</dbReference>
<keyword evidence="2" id="KW-1188">Viral release from host cell</keyword>
<comment type="caution">
    <text evidence="7">The sequence shown here is derived from an EMBL/GenBank/DDBJ whole genome shotgun (WGS) entry which is preliminary data.</text>
</comment>
<gene>
    <name evidence="7" type="ORF">E9677_12580</name>
</gene>
<protein>
    <submittedName>
        <fullName evidence="7">Phage major capsid protein</fullName>
    </submittedName>
</protein>
<evidence type="ECO:0000259" key="6">
    <source>
        <dbReference type="Pfam" id="PF05065"/>
    </source>
</evidence>
<dbReference type="SUPFAM" id="SSF56563">
    <property type="entry name" value="Major capsid protein gp5"/>
    <property type="match status" value="1"/>
</dbReference>
<dbReference type="Pfam" id="PF05065">
    <property type="entry name" value="Phage_capsid"/>
    <property type="match status" value="1"/>
</dbReference>
<evidence type="ECO:0000313" key="7">
    <source>
        <dbReference type="EMBL" id="THV13739.1"/>
    </source>
</evidence>
<feature type="domain" description="Phage capsid-like C-terminal" evidence="6">
    <location>
        <begin position="402"/>
        <end position="651"/>
    </location>
</feature>
<sequence length="664" mass="71495">MTVTRRAYSSLTIKAVDEEKRIIRGIATTPAVDRVGDIVEPLGVKFTNPMAFLWQHDAHQPIGTVKFDKPTADGITFEAEIPVIAEDGKLKDRIDEAWQSIKIGLVRAVSIGFRAVEYAFLDEGGIRFIKSEVYELSAVTIPAQPEAVMTSIKNMDAAGVAVIKSFDTNAPAATGKIERPANVTPGATGKSQHSINLTIKEVTAMKTIAEQIAALEASRQAKSARMSEVMQKSMDEGRSTDQSEQEEFDTLSGEVDAIDGDLKRLRTMEKMQAAGAKPVIANQIKTAELGTSLRNGVQIKANEPDKGIRFARYAKCLAISTKTHQPIVGVAEQLYGKTDPDLIDIVKAAVSAMTTSNTAELIGNEGGFADFVEFLRPMTVLGRFGTGNIPSLTRIPFRVPLISEASETDAQWVGEGKAKPLTRMTAGRTELNPLKIATIAVQTMELIRDSSPSSDILIRNSLAKAIAKRSDLSFIDPTNAPSAGVRPGSILNGVTAITNSAATGADGVREDVQALIGAFVTANNALQSGVWVMSATYALRLMMMLNPLGQREFPGITMQGGTFFELPVVVSNYLTDYVALVNAEDIWVADEGGVDIAMSTEASLEMDSAPAHNSDTPTPAELVSMFQTNSVAFRAERTINWARRRASAVAWMDNITWGDPVVTP</sequence>
<dbReference type="Gene3D" id="3.30.2320.10">
    <property type="entry name" value="hypothetical protein PF0899 domain"/>
    <property type="match status" value="1"/>
</dbReference>
<dbReference type="InterPro" id="IPR054612">
    <property type="entry name" value="Phage_capsid-like_C"/>
</dbReference>
<dbReference type="Pfam" id="PF04586">
    <property type="entry name" value="Peptidase_S78"/>
    <property type="match status" value="1"/>
</dbReference>
<evidence type="ECO:0000313" key="8">
    <source>
        <dbReference type="Proteomes" id="UP000309667"/>
    </source>
</evidence>
<evidence type="ECO:0000256" key="3">
    <source>
        <dbReference type="ARBA" id="ARBA00022670"/>
    </source>
</evidence>
<keyword evidence="8" id="KW-1185">Reference proteome</keyword>
<keyword evidence="4" id="KW-0378">Hydrolase</keyword>
<reference evidence="7 8" key="1">
    <citation type="submission" date="2019-04" db="EMBL/GenBank/DDBJ databases">
        <title>Genome sequence of strain 7209-2.</title>
        <authorList>
            <person name="Gao J."/>
            <person name="Sun J."/>
        </authorList>
    </citation>
    <scope>NUCLEOTIDE SEQUENCE [LARGE SCALE GENOMIC DNA]</scope>
    <source>
        <strain evidence="7 8">7209-2</strain>
    </source>
</reference>
<dbReference type="RefSeq" id="WP_136558447.1">
    <property type="nucleotide sequence ID" value="NZ_STGT01000003.1"/>
</dbReference>
<keyword evidence="3" id="KW-0645">Protease</keyword>
<comment type="subcellular location">
    <subcellularLocation>
        <location evidence="1">Virion</location>
    </subcellularLocation>
</comment>
<dbReference type="Gene3D" id="3.30.2400.10">
    <property type="entry name" value="Major capsid protein gp5"/>
    <property type="match status" value="1"/>
</dbReference>
<feature type="domain" description="Prohead serine protease" evidence="5">
    <location>
        <begin position="50"/>
        <end position="156"/>
    </location>
</feature>
<proteinExistence type="predicted"/>
<evidence type="ECO:0000256" key="2">
    <source>
        <dbReference type="ARBA" id="ARBA00022612"/>
    </source>
</evidence>
<dbReference type="Proteomes" id="UP000309667">
    <property type="component" value="Unassembled WGS sequence"/>
</dbReference>
<evidence type="ECO:0000256" key="4">
    <source>
        <dbReference type="ARBA" id="ARBA00022801"/>
    </source>
</evidence>
<name>A0ABY2QTE5_9HYPH</name>